<name>A0A512C852_9BACT</name>
<gene>
    <name evidence="4" type="primary">gaa</name>
    <name evidence="4" type="ORF">CQA01_09180</name>
</gene>
<dbReference type="InterPro" id="IPR005674">
    <property type="entry name" value="CocE/Ser_esterase"/>
</dbReference>
<evidence type="ECO:0000259" key="3">
    <source>
        <dbReference type="SMART" id="SM00939"/>
    </source>
</evidence>
<evidence type="ECO:0000313" key="5">
    <source>
        <dbReference type="Proteomes" id="UP000321301"/>
    </source>
</evidence>
<evidence type="ECO:0000256" key="1">
    <source>
        <dbReference type="ARBA" id="ARBA00022801"/>
    </source>
</evidence>
<dbReference type="InterPro" id="IPR008979">
    <property type="entry name" value="Galactose-bd-like_sf"/>
</dbReference>
<dbReference type="Gene3D" id="1.10.3020.10">
    <property type="entry name" value="alpha-amino acid ester hydrolase ( Helical cap domain)"/>
    <property type="match status" value="1"/>
</dbReference>
<dbReference type="SUPFAM" id="SSF53474">
    <property type="entry name" value="alpha/beta-Hydrolases"/>
    <property type="match status" value="1"/>
</dbReference>
<dbReference type="InterPro" id="IPR013736">
    <property type="entry name" value="Xaa-Pro_dipept_C"/>
</dbReference>
<dbReference type="NCBIfam" id="TIGR00976">
    <property type="entry name" value="CocE_NonD"/>
    <property type="match status" value="1"/>
</dbReference>
<dbReference type="Proteomes" id="UP000321301">
    <property type="component" value="Unassembled WGS sequence"/>
</dbReference>
<dbReference type="GO" id="GO:0008239">
    <property type="term" value="F:dipeptidyl-peptidase activity"/>
    <property type="evidence" value="ECO:0007669"/>
    <property type="project" value="InterPro"/>
</dbReference>
<keyword evidence="1" id="KW-0378">Hydrolase</keyword>
<dbReference type="Pfam" id="PF08530">
    <property type="entry name" value="PepX_C"/>
    <property type="match status" value="1"/>
</dbReference>
<dbReference type="InterPro" id="IPR029058">
    <property type="entry name" value="AB_hydrolase_fold"/>
</dbReference>
<comment type="caution">
    <text evidence="4">The sequence shown here is derived from an EMBL/GenBank/DDBJ whole genome shotgun (WGS) entry which is preliminary data.</text>
</comment>
<dbReference type="EMBL" id="BJYV01000002">
    <property type="protein sequence ID" value="GEO20384.1"/>
    <property type="molecule type" value="Genomic_DNA"/>
</dbReference>
<feature type="signal peptide" evidence="2">
    <location>
        <begin position="1"/>
        <end position="32"/>
    </location>
</feature>
<dbReference type="SMART" id="SM00939">
    <property type="entry name" value="PepX_C"/>
    <property type="match status" value="1"/>
</dbReference>
<feature type="chain" id="PRO_5021927344" evidence="2">
    <location>
        <begin position="33"/>
        <end position="633"/>
    </location>
</feature>
<dbReference type="Gene3D" id="3.40.50.1820">
    <property type="entry name" value="alpha/beta hydrolase"/>
    <property type="match status" value="1"/>
</dbReference>
<dbReference type="PANTHER" id="PTHR43056">
    <property type="entry name" value="PEPTIDASE S9 PROLYL OLIGOPEPTIDASE"/>
    <property type="match status" value="1"/>
</dbReference>
<dbReference type="Gene3D" id="2.60.120.260">
    <property type="entry name" value="Galactose-binding domain-like"/>
    <property type="match status" value="1"/>
</dbReference>
<dbReference type="Pfam" id="PF02129">
    <property type="entry name" value="Peptidase_S15"/>
    <property type="match status" value="1"/>
</dbReference>
<organism evidence="4 5">
    <name type="scientific">Cyclobacterium qasimii</name>
    <dbReference type="NCBI Taxonomy" id="1350429"/>
    <lineage>
        <taxon>Bacteria</taxon>
        <taxon>Pseudomonadati</taxon>
        <taxon>Bacteroidota</taxon>
        <taxon>Cytophagia</taxon>
        <taxon>Cytophagales</taxon>
        <taxon>Cyclobacteriaceae</taxon>
        <taxon>Cyclobacterium</taxon>
    </lineage>
</organism>
<protein>
    <submittedName>
        <fullName evidence="4">Glutaryl-7-ACA acylase</fullName>
    </submittedName>
</protein>
<keyword evidence="2" id="KW-0732">Signal</keyword>
<dbReference type="AlphaFoldDB" id="A0A512C852"/>
<sequence length="633" mass="73468">MDTNKQKMIMKNIRAILVLFALFLCGMHPAFTQENNQVKALYEKAEYDIPMRDGVNLHTVVYSPKDKSKPYPILMQRTPYSAGPYGSGKMKNKLGPSQFLMEDGYIFVYQDVRGRWMSEGLYDNMRPTLTERVASSTEIDESTDTFDTIEWLLSNVKNHNAKVGIWGISYPGFYSAAALPYSHPNLKAVSPQAPIGDFYFDDFHHNGAYLLSYWLATTVFGYQKDGPTEEAWYDMVNPETSDGYQFFMDMGPLKNADKWYGEDNFFWQQLKNNPDYNSFWQKRSIIPHLKEVKPAVLTVGGWFDAEDLYGPLTIYKTIESNNPNTYNAIVMGPWSHGDWSRESGHQIISNIYFGDSISTWYQKNIEQEFFNHFLKESGEGKPALPEAYMFDTGKHQWEKFNEWPPKNSQWKSFYLHEEGKLSSTTPEGDRFSTFISDPANPVPYSQDIKLNFTPRKYMADDQRFAARRPDVLTFETEVLQEDMTLAGEIMARLKVATSQTDADWIVKLIDIYPGDYPNHEYVLDGVEMGNYHLMVRSEVLRGRYRESFEFPKPFVPDQISAVDFKLQDVFHTFKKGHKIQIQVQSTWFPLIDRNPQKYVENIFEADNEDFIKATHRVFHTEKFASKIEVMVLP</sequence>
<evidence type="ECO:0000256" key="2">
    <source>
        <dbReference type="SAM" id="SignalP"/>
    </source>
</evidence>
<dbReference type="InterPro" id="IPR050585">
    <property type="entry name" value="Xaa-Pro_dipeptidyl-ppase/CocE"/>
</dbReference>
<accession>A0A512C852</accession>
<proteinExistence type="predicted"/>
<dbReference type="PANTHER" id="PTHR43056:SF10">
    <property type="entry name" value="COCE_NOND FAMILY, PUTATIVE (AFU_ORTHOLOGUE AFUA_7G00600)-RELATED"/>
    <property type="match status" value="1"/>
</dbReference>
<dbReference type="SUPFAM" id="SSF49785">
    <property type="entry name" value="Galactose-binding domain-like"/>
    <property type="match status" value="1"/>
</dbReference>
<dbReference type="InterPro" id="IPR000383">
    <property type="entry name" value="Xaa-Pro-like_dom"/>
</dbReference>
<feature type="domain" description="Xaa-Pro dipeptidyl-peptidase C-terminal" evidence="3">
    <location>
        <begin position="367"/>
        <end position="628"/>
    </location>
</feature>
<reference evidence="4 5" key="1">
    <citation type="submission" date="2019-07" db="EMBL/GenBank/DDBJ databases">
        <title>Whole genome shotgun sequence of Cyclobacterium qasimii NBRC 106168.</title>
        <authorList>
            <person name="Hosoyama A."/>
            <person name="Uohara A."/>
            <person name="Ohji S."/>
            <person name="Ichikawa N."/>
        </authorList>
    </citation>
    <scope>NUCLEOTIDE SEQUENCE [LARGE SCALE GENOMIC DNA]</scope>
    <source>
        <strain evidence="4 5">NBRC 106168</strain>
    </source>
</reference>
<keyword evidence="5" id="KW-1185">Reference proteome</keyword>
<evidence type="ECO:0000313" key="4">
    <source>
        <dbReference type="EMBL" id="GEO20384.1"/>
    </source>
</evidence>